<evidence type="ECO:0000313" key="2">
    <source>
        <dbReference type="EMBL" id="KAI1699315.1"/>
    </source>
</evidence>
<dbReference type="Proteomes" id="UP001201812">
    <property type="component" value="Unassembled WGS sequence"/>
</dbReference>
<proteinExistence type="predicted"/>
<dbReference type="EMBL" id="JAKKPZ010000184">
    <property type="protein sequence ID" value="KAI1699315.1"/>
    <property type="molecule type" value="Genomic_DNA"/>
</dbReference>
<keyword evidence="1" id="KW-0732">Signal</keyword>
<dbReference type="AlphaFoldDB" id="A0AAD4MLG3"/>
<evidence type="ECO:0000256" key="1">
    <source>
        <dbReference type="SAM" id="SignalP"/>
    </source>
</evidence>
<sequence>MALHLTAAALICLFYLNVTTAPPTATIYGGMVDDMNVFELSPADKKLVVEEHKNGYKLSVKDMMGGGQAFNDGIVQVKEDNFLAKIGPKAYVFFSPMNKVWQNGVERDPTDKELEAVSKHLKRH</sequence>
<protein>
    <submittedName>
        <fullName evidence="2">Uncharacterized protein</fullName>
    </submittedName>
</protein>
<evidence type="ECO:0000313" key="3">
    <source>
        <dbReference type="Proteomes" id="UP001201812"/>
    </source>
</evidence>
<organism evidence="2 3">
    <name type="scientific">Ditylenchus destructor</name>
    <dbReference type="NCBI Taxonomy" id="166010"/>
    <lineage>
        <taxon>Eukaryota</taxon>
        <taxon>Metazoa</taxon>
        <taxon>Ecdysozoa</taxon>
        <taxon>Nematoda</taxon>
        <taxon>Chromadorea</taxon>
        <taxon>Rhabditida</taxon>
        <taxon>Tylenchina</taxon>
        <taxon>Tylenchomorpha</taxon>
        <taxon>Sphaerularioidea</taxon>
        <taxon>Anguinidae</taxon>
        <taxon>Anguininae</taxon>
        <taxon>Ditylenchus</taxon>
    </lineage>
</organism>
<name>A0AAD4MLG3_9BILA</name>
<reference evidence="2" key="1">
    <citation type="submission" date="2022-01" db="EMBL/GenBank/DDBJ databases">
        <title>Genome Sequence Resource for Two Populations of Ditylenchus destructor, the Migratory Endoparasitic Phytonematode.</title>
        <authorList>
            <person name="Zhang H."/>
            <person name="Lin R."/>
            <person name="Xie B."/>
        </authorList>
    </citation>
    <scope>NUCLEOTIDE SEQUENCE</scope>
    <source>
        <strain evidence="2">BazhouSP</strain>
    </source>
</reference>
<gene>
    <name evidence="2" type="ORF">DdX_17403</name>
</gene>
<keyword evidence="3" id="KW-1185">Reference proteome</keyword>
<accession>A0AAD4MLG3</accession>
<comment type="caution">
    <text evidence="2">The sequence shown here is derived from an EMBL/GenBank/DDBJ whole genome shotgun (WGS) entry which is preliminary data.</text>
</comment>
<feature type="chain" id="PRO_5042079918" evidence="1">
    <location>
        <begin position="22"/>
        <end position="124"/>
    </location>
</feature>
<feature type="signal peptide" evidence="1">
    <location>
        <begin position="1"/>
        <end position="21"/>
    </location>
</feature>